<proteinExistence type="predicted"/>
<accession>A0A0A3AKQ0</accession>
<dbReference type="AlphaFoldDB" id="A0A0A3AKQ0"/>
<reference evidence="1 2" key="1">
    <citation type="submission" date="2014-11" db="EMBL/GenBank/DDBJ databases">
        <title>Draft genome sequence of Chelonobacter oris 1662T, associated with respiratory disease in Hermann's Tortoises.</title>
        <authorList>
            <person name="Kudirkiene E."/>
            <person name="Hansen M.J."/>
            <person name="Bojesen A.M."/>
        </authorList>
    </citation>
    <scope>NUCLEOTIDE SEQUENCE [LARGE SCALE GENOMIC DNA]</scope>
    <source>
        <strain evidence="1 2">1662</strain>
    </source>
</reference>
<evidence type="ECO:0008006" key="3">
    <source>
        <dbReference type="Google" id="ProtNLM"/>
    </source>
</evidence>
<comment type="caution">
    <text evidence="1">The sequence shown here is derived from an EMBL/GenBank/DDBJ whole genome shotgun (WGS) entry which is preliminary data.</text>
</comment>
<gene>
    <name evidence="1" type="ORF">OA57_09810</name>
</gene>
<dbReference type="STRING" id="505317.OA57_09810"/>
<keyword evidence="2" id="KW-1185">Reference proteome</keyword>
<dbReference type="EMBL" id="JSUM01000014">
    <property type="protein sequence ID" value="KGQ69911.1"/>
    <property type="molecule type" value="Genomic_DNA"/>
</dbReference>
<dbReference type="RefSeq" id="WP_034617009.1">
    <property type="nucleotide sequence ID" value="NZ_JSUM01000014.1"/>
</dbReference>
<sequence>MRRNKMKNIQEIVERSAFAQIAKHGLFLADLNKQLQQCFPAPFQGRFRVANVRDEVIYCEVASATVKQGILFRQAELLKLAQQVFPQAKRLTFKINPELSF</sequence>
<dbReference type="Proteomes" id="UP000030380">
    <property type="component" value="Unassembled WGS sequence"/>
</dbReference>
<dbReference type="Pfam" id="PF05258">
    <property type="entry name" value="DciA"/>
    <property type="match status" value="1"/>
</dbReference>
<dbReference type="InterPro" id="IPR007922">
    <property type="entry name" value="DciA-like"/>
</dbReference>
<evidence type="ECO:0000313" key="1">
    <source>
        <dbReference type="EMBL" id="KGQ69911.1"/>
    </source>
</evidence>
<dbReference type="OrthoDB" id="5683143at2"/>
<evidence type="ECO:0000313" key="2">
    <source>
        <dbReference type="Proteomes" id="UP000030380"/>
    </source>
</evidence>
<name>A0A0A3AKQ0_9PAST</name>
<organism evidence="1 2">
    <name type="scientific">Chelonobacter oris</name>
    <dbReference type="NCBI Taxonomy" id="505317"/>
    <lineage>
        <taxon>Bacteria</taxon>
        <taxon>Pseudomonadati</taxon>
        <taxon>Pseudomonadota</taxon>
        <taxon>Gammaproteobacteria</taxon>
        <taxon>Pasteurellales</taxon>
        <taxon>Pasteurellaceae</taxon>
        <taxon>Chelonobacter</taxon>
    </lineage>
</organism>
<protein>
    <recommendedName>
        <fullName evidence="3">DUF721 domain-containing protein</fullName>
    </recommendedName>
</protein>